<evidence type="ECO:0000256" key="1">
    <source>
        <dbReference type="SAM" id="Phobius"/>
    </source>
</evidence>
<dbReference type="EMBL" id="MFDM01000011">
    <property type="protein sequence ID" value="OGE43940.1"/>
    <property type="molecule type" value="Genomic_DNA"/>
</dbReference>
<name>A0A1F5KSZ0_9BACT</name>
<protein>
    <recommendedName>
        <fullName evidence="4">Glycosyltransferase RgtA/B/C/D-like domain-containing protein</fullName>
    </recommendedName>
</protein>
<keyword evidence="1" id="KW-0472">Membrane</keyword>
<proteinExistence type="predicted"/>
<evidence type="ECO:0000313" key="3">
    <source>
        <dbReference type="Proteomes" id="UP000178565"/>
    </source>
</evidence>
<gene>
    <name evidence="2" type="ORF">A3B45_02850</name>
</gene>
<accession>A0A1F5KSZ0</accession>
<keyword evidence="1" id="KW-1133">Transmembrane helix</keyword>
<feature type="transmembrane region" description="Helical" evidence="1">
    <location>
        <begin position="231"/>
        <end position="250"/>
    </location>
</feature>
<feature type="transmembrane region" description="Helical" evidence="1">
    <location>
        <begin position="71"/>
        <end position="94"/>
    </location>
</feature>
<reference evidence="2 3" key="1">
    <citation type="journal article" date="2016" name="Nat. Commun.">
        <title>Thousands of microbial genomes shed light on interconnected biogeochemical processes in an aquifer system.</title>
        <authorList>
            <person name="Anantharaman K."/>
            <person name="Brown C.T."/>
            <person name="Hug L.A."/>
            <person name="Sharon I."/>
            <person name="Castelle C.J."/>
            <person name="Probst A.J."/>
            <person name="Thomas B.C."/>
            <person name="Singh A."/>
            <person name="Wilkins M.J."/>
            <person name="Karaoz U."/>
            <person name="Brodie E.L."/>
            <person name="Williams K.H."/>
            <person name="Hubbard S.S."/>
            <person name="Banfield J.F."/>
        </authorList>
    </citation>
    <scope>NUCLEOTIDE SEQUENCE [LARGE SCALE GENOMIC DNA]</scope>
</reference>
<keyword evidence="1" id="KW-0812">Transmembrane</keyword>
<organism evidence="2 3">
    <name type="scientific">Candidatus Daviesbacteria bacterium RIFCSPLOWO2_01_FULL_39_12</name>
    <dbReference type="NCBI Taxonomy" id="1797785"/>
    <lineage>
        <taxon>Bacteria</taxon>
        <taxon>Candidatus Daviesiibacteriota</taxon>
    </lineage>
</organism>
<comment type="caution">
    <text evidence="2">The sequence shown here is derived from an EMBL/GenBank/DDBJ whole genome shotgun (WGS) entry which is preliminary data.</text>
</comment>
<dbReference type="STRING" id="1797785.A3B45_02850"/>
<evidence type="ECO:0000313" key="2">
    <source>
        <dbReference type="EMBL" id="OGE43940.1"/>
    </source>
</evidence>
<evidence type="ECO:0008006" key="4">
    <source>
        <dbReference type="Google" id="ProtNLM"/>
    </source>
</evidence>
<feature type="transmembrane region" description="Helical" evidence="1">
    <location>
        <begin position="313"/>
        <end position="331"/>
    </location>
</feature>
<feature type="transmembrane region" description="Helical" evidence="1">
    <location>
        <begin position="106"/>
        <end position="133"/>
    </location>
</feature>
<feature type="transmembrane region" description="Helical" evidence="1">
    <location>
        <begin position="184"/>
        <end position="206"/>
    </location>
</feature>
<dbReference type="AlphaFoldDB" id="A0A1F5KSZ0"/>
<feature type="transmembrane region" description="Helical" evidence="1">
    <location>
        <begin position="153"/>
        <end position="175"/>
    </location>
</feature>
<dbReference type="Proteomes" id="UP000178565">
    <property type="component" value="Unassembled WGS sequence"/>
</dbReference>
<sequence length="483" mass="55943">MKDKIWIFILIWIAFFSKGLISSDPDFFWHIKVGEIIATSGIPNTDPFSFTMPSYPFVDHEWLTDLVTFKIYPFTSTIGLSFIYASFAVLSLMLVTLKGKWAIIPLILSASLLISFAGIRPQIISWLLVAVILKITLDDKLWQRWRLVLPSIFIIWANLHGGFAVGVGIILLVIITKIWQAKRFLLSDFLIFIFSILATLVTPYGVNLWKEVWNSFSDTSLRWSVAEWHPILAYFDLTFLILFALSIFLALKYRAYFDLKLAPVYTILTLMGLSSARNVPFWVLINIPLLSFCFEELFKAVKNHQVKLRRFNIAYKILLVLTVLISAYHITTSFKTDLEWSAEKLYPTKAISFLKQNPPQGEIFALYDWGGYLILNYPEKKVFIDGRMPSWRWNPPSNRESSNAYKEYRDIIFHGKDFTEIFDKYNIQTVLWSAIPGRESKQPKSFTKRLQETGWKKIYGDEVAVIYKRYSLLPPPPKIGDSI</sequence>